<dbReference type="InterPro" id="IPR050738">
    <property type="entry name" value="Sulfatase"/>
</dbReference>
<dbReference type="EMBL" id="JBHSQH010000001">
    <property type="protein sequence ID" value="MFC5971142.1"/>
    <property type="molecule type" value="Genomic_DNA"/>
</dbReference>
<dbReference type="Pfam" id="PF00884">
    <property type="entry name" value="Sulfatase"/>
    <property type="match status" value="1"/>
</dbReference>
<dbReference type="InterPro" id="IPR017850">
    <property type="entry name" value="Alkaline_phosphatase_core_sf"/>
</dbReference>
<dbReference type="Gene3D" id="3.40.720.10">
    <property type="entry name" value="Alkaline Phosphatase, subunit A"/>
    <property type="match status" value="2"/>
</dbReference>
<dbReference type="PANTHER" id="PTHR42693:SF53">
    <property type="entry name" value="ENDO-4-O-SULFATASE"/>
    <property type="match status" value="1"/>
</dbReference>
<reference evidence="4 5" key="1">
    <citation type="journal article" date="2019" name="Int. J. Syst. Evol. Microbiol.">
        <title>The Global Catalogue of Microorganisms (GCM) 10K type strain sequencing project: providing services to taxonomists for standard genome sequencing and annotation.</title>
        <authorList>
            <consortium name="The Broad Institute Genomics Platform"/>
            <consortium name="The Broad Institute Genome Sequencing Center for Infectious Disease"/>
            <person name="Wu L."/>
            <person name="Ma J."/>
        </authorList>
    </citation>
    <scope>NUCLEOTIDE SEQUENCE [LARGE SCALE GENOMIC DNA]</scope>
    <source>
        <strain evidence="4 5">CGMCC 1.12543</strain>
    </source>
</reference>
<evidence type="ECO:0000256" key="2">
    <source>
        <dbReference type="ARBA" id="ARBA00022801"/>
    </source>
</evidence>
<evidence type="ECO:0000256" key="1">
    <source>
        <dbReference type="ARBA" id="ARBA00008779"/>
    </source>
</evidence>
<comment type="caution">
    <text evidence="4">The sequence shown here is derived from an EMBL/GenBank/DDBJ whole genome shotgun (WGS) entry which is preliminary data.</text>
</comment>
<dbReference type="AlphaFoldDB" id="A0ABD5RKN6"/>
<keyword evidence="2" id="KW-0378">Hydrolase</keyword>
<sequence>MAALSDLAKRGTVNNVLIFVADSLRFDSLPSRIAQRGVTARTVAASTYTATSIPSMASGLYPATHRVWSFDDVLPETPELLAGEHCGTDLRNVWDHVESPAEKPPNRILRVTEERTLEGLGEPFTLLVHDKGAHAPYDYTNVRWDTSPEFFRHFAGRDQELRNLYQRGATTAAERFEGLVDMLHDRELYDDTLVVFTSDHGELLGEPSRGGVYAHGAPVCPELVSVPTVFMGAGLPEGEVYDELLSGVDLAPTAIAARGETVPDDVEGVDVWTKSPSADRVVRSEFWAKGGRVSYGASSAWNRDGGVVRHHGRASERVAFAIHRKLVKGAQAPANRSRSPYQMWRLLRTFGDRELVYGSVDPQSLRPALVEEFRPNDSTSDVAAASKEQLEALGYLE</sequence>
<comment type="similarity">
    <text evidence="1">Belongs to the sulfatase family.</text>
</comment>
<dbReference type="PANTHER" id="PTHR42693">
    <property type="entry name" value="ARYLSULFATASE FAMILY MEMBER"/>
    <property type="match status" value="1"/>
</dbReference>
<feature type="domain" description="Sulfatase N-terminal" evidence="3">
    <location>
        <begin position="119"/>
        <end position="256"/>
    </location>
</feature>
<dbReference type="RefSeq" id="WP_247414053.1">
    <property type="nucleotide sequence ID" value="NZ_JALLGW010000001.1"/>
</dbReference>
<accession>A0ABD5RKN6</accession>
<organism evidence="4 5">
    <name type="scientific">Halomarina salina</name>
    <dbReference type="NCBI Taxonomy" id="1872699"/>
    <lineage>
        <taxon>Archaea</taxon>
        <taxon>Methanobacteriati</taxon>
        <taxon>Methanobacteriota</taxon>
        <taxon>Stenosarchaea group</taxon>
        <taxon>Halobacteria</taxon>
        <taxon>Halobacteriales</taxon>
        <taxon>Natronomonadaceae</taxon>
        <taxon>Halomarina</taxon>
    </lineage>
</organism>
<dbReference type="GO" id="GO:0016787">
    <property type="term" value="F:hydrolase activity"/>
    <property type="evidence" value="ECO:0007669"/>
    <property type="project" value="UniProtKB-KW"/>
</dbReference>
<evidence type="ECO:0000313" key="5">
    <source>
        <dbReference type="Proteomes" id="UP001596099"/>
    </source>
</evidence>
<evidence type="ECO:0000259" key="3">
    <source>
        <dbReference type="Pfam" id="PF00884"/>
    </source>
</evidence>
<gene>
    <name evidence="4" type="ORF">ACFPYI_07330</name>
</gene>
<evidence type="ECO:0000313" key="4">
    <source>
        <dbReference type="EMBL" id="MFC5971142.1"/>
    </source>
</evidence>
<keyword evidence="5" id="KW-1185">Reference proteome</keyword>
<dbReference type="Proteomes" id="UP001596099">
    <property type="component" value="Unassembled WGS sequence"/>
</dbReference>
<proteinExistence type="inferred from homology"/>
<name>A0ABD5RKN6_9EURY</name>
<dbReference type="InterPro" id="IPR000917">
    <property type="entry name" value="Sulfatase_N"/>
</dbReference>
<protein>
    <submittedName>
        <fullName evidence="4">Sulfatase-like hydrolase/transferase</fullName>
    </submittedName>
</protein>
<dbReference type="SUPFAM" id="SSF53649">
    <property type="entry name" value="Alkaline phosphatase-like"/>
    <property type="match status" value="1"/>
</dbReference>